<dbReference type="Proteomes" id="UP000249451">
    <property type="component" value="Unassembled WGS sequence"/>
</dbReference>
<name>A0A2W5D561_9CORY</name>
<proteinExistence type="predicted"/>
<gene>
    <name evidence="2" type="ORF">DI609_02835</name>
</gene>
<dbReference type="AlphaFoldDB" id="A0A2W5D561"/>
<keyword evidence="1" id="KW-0812">Transmembrane</keyword>
<keyword evidence="1" id="KW-0472">Membrane</keyword>
<organism evidence="2 3">
    <name type="scientific">Corynebacterium urealyticum</name>
    <dbReference type="NCBI Taxonomy" id="43771"/>
    <lineage>
        <taxon>Bacteria</taxon>
        <taxon>Bacillati</taxon>
        <taxon>Actinomycetota</taxon>
        <taxon>Actinomycetes</taxon>
        <taxon>Mycobacteriales</taxon>
        <taxon>Corynebacteriaceae</taxon>
        <taxon>Corynebacterium</taxon>
    </lineage>
</organism>
<comment type="caution">
    <text evidence="2">The sequence shown here is derived from an EMBL/GenBank/DDBJ whole genome shotgun (WGS) entry which is preliminary data.</text>
</comment>
<feature type="transmembrane region" description="Helical" evidence="1">
    <location>
        <begin position="64"/>
        <end position="86"/>
    </location>
</feature>
<keyword evidence="1" id="KW-1133">Transmembrane helix</keyword>
<dbReference type="EMBL" id="QFNY01000043">
    <property type="protein sequence ID" value="PZP02182.1"/>
    <property type="molecule type" value="Genomic_DNA"/>
</dbReference>
<evidence type="ECO:0000313" key="3">
    <source>
        <dbReference type="Proteomes" id="UP000249451"/>
    </source>
</evidence>
<evidence type="ECO:0000313" key="2">
    <source>
        <dbReference type="EMBL" id="PZP02182.1"/>
    </source>
</evidence>
<evidence type="ECO:0000256" key="1">
    <source>
        <dbReference type="SAM" id="Phobius"/>
    </source>
</evidence>
<reference evidence="2 3" key="1">
    <citation type="submission" date="2017-11" db="EMBL/GenBank/DDBJ databases">
        <title>Infants hospitalized years apart are colonized by the same room-sourced microbial strains.</title>
        <authorList>
            <person name="Brooks B."/>
            <person name="Olm M.R."/>
            <person name="Firek B.A."/>
            <person name="Baker R."/>
            <person name="Thomas B.C."/>
            <person name="Morowitz M.J."/>
            <person name="Banfield J.F."/>
        </authorList>
    </citation>
    <scope>NUCLEOTIDE SEQUENCE [LARGE SCALE GENOMIC DNA]</scope>
    <source>
        <strain evidence="2">S2_012_000_R3_87</strain>
    </source>
</reference>
<sequence length="101" mass="10653">MKFSPVTATVTINPHTLRDKDPQTFEATDLDTGETLAEVTVKVTGVDTPNNPDNKPTPTTGRDIAIIFGVGAAIIAALAGMVQAFVPGGWQHVISYFGGNR</sequence>
<accession>A0A2W5D561</accession>
<protein>
    <submittedName>
        <fullName evidence="2">Uncharacterized protein</fullName>
    </submittedName>
</protein>